<evidence type="ECO:0000256" key="1">
    <source>
        <dbReference type="SAM" id="Phobius"/>
    </source>
</evidence>
<protein>
    <submittedName>
        <fullName evidence="2">Uncharacterized protein</fullName>
    </submittedName>
</protein>
<feature type="transmembrane region" description="Helical" evidence="1">
    <location>
        <begin position="27"/>
        <end position="52"/>
    </location>
</feature>
<feature type="transmembrane region" description="Helical" evidence="1">
    <location>
        <begin position="337"/>
        <end position="356"/>
    </location>
</feature>
<dbReference type="STRING" id="1458985.BJP34_13280"/>
<name>A0A1D8TRR3_9CYAN</name>
<feature type="transmembrane region" description="Helical" evidence="1">
    <location>
        <begin position="363"/>
        <end position="381"/>
    </location>
</feature>
<sequence length="464" mass="52122">MFYSPRGIPNLPDLTHPHELIEFGSKLLTVLAVLALFILALGIVIALLSIALRRAEPEQAIFVGEWVVRYSALLRGCQHGVVILAILVSGFFLCSTLANRYHHWEQDRVVQVAHTVAGLRLEQAAPQVRYVIEEPYTYTTTVKGKPVQIEDTRQVNRWLALSSSDIEVKIDQIPNLQDRRNNYRIDFAADYKVTNSLAETEELFFEVRKPYSYSLLQDFRVEREGERLNPTNPGNYSFPLRLEPGQSTSFRVTYQAQGGPRWIYTAGRELVSNFRLTVQTNFPKADFASGIAPTETSVEGKTTVFTWRFDDNVSVLNPFGVFTATDPVRNTGVIPRLLLLAPGLFLWWLLLLYLSLPLHLRNVMIAGGIFFACLLTLTYMSRVMNAQLAWTGISLVLLVLVWGLGKTRDTSWAAVVCTIAGAILPVFGLLVPYSGLTLSLAGLLSTVWLAVRNWYGLWQINLAD</sequence>
<keyword evidence="1" id="KW-0812">Transmembrane</keyword>
<dbReference type="OrthoDB" id="568803at2"/>
<accession>A0A1D8TRR3</accession>
<evidence type="ECO:0000313" key="2">
    <source>
        <dbReference type="EMBL" id="AOX00297.1"/>
    </source>
</evidence>
<keyword evidence="1" id="KW-1133">Transmembrane helix</keyword>
<reference evidence="3" key="1">
    <citation type="submission" date="2016-10" db="EMBL/GenBank/DDBJ databases">
        <title>Comparative genomics uncovers the prolific and rare metabolic potential of the cyanobacterial genus Moorea.</title>
        <authorList>
            <person name="Leao T."/>
            <person name="Castelao G."/>
            <person name="Korobeynikov A."/>
            <person name="Monroe E.A."/>
            <person name="Podell S."/>
            <person name="Glukhov E."/>
            <person name="Allen E."/>
            <person name="Gerwick W.H."/>
            <person name="Gerwick L."/>
        </authorList>
    </citation>
    <scope>NUCLEOTIDE SEQUENCE [LARGE SCALE GENOMIC DNA]</scope>
    <source>
        <strain evidence="3">PAL-8-15-08-1</strain>
    </source>
</reference>
<dbReference type="AlphaFoldDB" id="A0A1D8TRR3"/>
<dbReference type="KEGG" id="mpro:BJP34_13280"/>
<evidence type="ECO:0000313" key="3">
    <source>
        <dbReference type="Proteomes" id="UP000177870"/>
    </source>
</evidence>
<keyword evidence="1" id="KW-0472">Membrane</keyword>
<dbReference type="RefSeq" id="WP_070392760.1">
    <property type="nucleotide sequence ID" value="NZ_CP017599.1"/>
</dbReference>
<feature type="transmembrane region" description="Helical" evidence="1">
    <location>
        <begin position="387"/>
        <end position="405"/>
    </location>
</feature>
<dbReference type="Proteomes" id="UP000177870">
    <property type="component" value="Chromosome"/>
</dbReference>
<feature type="transmembrane region" description="Helical" evidence="1">
    <location>
        <begin position="436"/>
        <end position="455"/>
    </location>
</feature>
<feature type="transmembrane region" description="Helical" evidence="1">
    <location>
        <begin position="72"/>
        <end position="93"/>
    </location>
</feature>
<feature type="transmembrane region" description="Helical" evidence="1">
    <location>
        <begin position="412"/>
        <end position="430"/>
    </location>
</feature>
<proteinExistence type="predicted"/>
<dbReference type="EMBL" id="CP017599">
    <property type="protein sequence ID" value="AOX00297.1"/>
    <property type="molecule type" value="Genomic_DNA"/>
</dbReference>
<gene>
    <name evidence="2" type="ORF">BJP34_13280</name>
</gene>
<organism evidence="2 3">
    <name type="scientific">Moorena producens PAL-8-15-08-1</name>
    <dbReference type="NCBI Taxonomy" id="1458985"/>
    <lineage>
        <taxon>Bacteria</taxon>
        <taxon>Bacillati</taxon>
        <taxon>Cyanobacteriota</taxon>
        <taxon>Cyanophyceae</taxon>
        <taxon>Coleofasciculales</taxon>
        <taxon>Coleofasciculaceae</taxon>
        <taxon>Moorena</taxon>
    </lineage>
</organism>